<evidence type="ECO:0000256" key="3">
    <source>
        <dbReference type="ARBA" id="ARBA00010299"/>
    </source>
</evidence>
<name>A0A4Z0D2Z5_9FIRM</name>
<proteinExistence type="inferred from homology"/>
<protein>
    <recommendedName>
        <fullName evidence="4">Flagellar motor switch protein FliG</fullName>
    </recommendedName>
</protein>
<dbReference type="InterPro" id="IPR028263">
    <property type="entry name" value="FliG_N"/>
</dbReference>
<comment type="caution">
    <text evidence="13">The sequence shown here is derived from an EMBL/GenBank/DDBJ whole genome shotgun (WGS) entry which is preliminary data.</text>
</comment>
<dbReference type="PRINTS" id="PR00954">
    <property type="entry name" value="FLGMOTORFLIG"/>
</dbReference>
<evidence type="ECO:0000259" key="11">
    <source>
        <dbReference type="Pfam" id="PF14841"/>
    </source>
</evidence>
<dbReference type="GO" id="GO:0003774">
    <property type="term" value="F:cytoskeletal motor activity"/>
    <property type="evidence" value="ECO:0007669"/>
    <property type="project" value="InterPro"/>
</dbReference>
<dbReference type="Pfam" id="PF14841">
    <property type="entry name" value="FliG_M"/>
    <property type="match status" value="1"/>
</dbReference>
<dbReference type="FunFam" id="1.10.220.30:FF:000001">
    <property type="entry name" value="Flagellar motor switch protein FliG"/>
    <property type="match status" value="1"/>
</dbReference>
<keyword evidence="9" id="KW-0975">Bacterial flagellum</keyword>
<keyword evidence="13" id="KW-0966">Cell projection</keyword>
<dbReference type="Proteomes" id="UP000298381">
    <property type="component" value="Unassembled WGS sequence"/>
</dbReference>
<dbReference type="InterPro" id="IPR032779">
    <property type="entry name" value="FliG_M"/>
</dbReference>
<organism evidence="13 14">
    <name type="scientific">Soehngenia longivitae</name>
    <dbReference type="NCBI Taxonomy" id="2562294"/>
    <lineage>
        <taxon>Bacteria</taxon>
        <taxon>Bacillati</taxon>
        <taxon>Bacillota</taxon>
        <taxon>Tissierellia</taxon>
        <taxon>Tissierellales</taxon>
        <taxon>Tissierellaceae</taxon>
        <taxon>Soehngenia</taxon>
    </lineage>
</organism>
<evidence type="ECO:0000256" key="6">
    <source>
        <dbReference type="ARBA" id="ARBA00022500"/>
    </source>
</evidence>
<dbReference type="EMBL" id="SRIB01000008">
    <property type="protein sequence ID" value="TFZ39917.1"/>
    <property type="molecule type" value="Genomic_DNA"/>
</dbReference>
<evidence type="ECO:0000259" key="12">
    <source>
        <dbReference type="Pfam" id="PF14842"/>
    </source>
</evidence>
<evidence type="ECO:0000313" key="13">
    <source>
        <dbReference type="EMBL" id="TFZ39917.1"/>
    </source>
</evidence>
<keyword evidence="14" id="KW-1185">Reference proteome</keyword>
<dbReference type="InterPro" id="IPR023087">
    <property type="entry name" value="Flg_Motor_Flig_C"/>
</dbReference>
<dbReference type="SUPFAM" id="SSF48029">
    <property type="entry name" value="FliG"/>
    <property type="match status" value="2"/>
</dbReference>
<feature type="domain" description="Flagellar motor switch protein FliG C-terminal" evidence="10">
    <location>
        <begin position="219"/>
        <end position="325"/>
    </location>
</feature>
<evidence type="ECO:0000256" key="2">
    <source>
        <dbReference type="ARBA" id="ARBA00004413"/>
    </source>
</evidence>
<dbReference type="OrthoDB" id="9780302at2"/>
<dbReference type="PANTHER" id="PTHR30534:SF0">
    <property type="entry name" value="FLAGELLAR MOTOR SWITCH PROTEIN FLIG"/>
    <property type="match status" value="1"/>
</dbReference>
<evidence type="ECO:0000256" key="5">
    <source>
        <dbReference type="ARBA" id="ARBA00022475"/>
    </source>
</evidence>
<keyword evidence="13" id="KW-0282">Flagellum</keyword>
<keyword evidence="6" id="KW-0145">Chemotaxis</keyword>
<feature type="domain" description="Flagellar motor switch protein FliG middle" evidence="11">
    <location>
        <begin position="116"/>
        <end position="188"/>
    </location>
</feature>
<evidence type="ECO:0000313" key="14">
    <source>
        <dbReference type="Proteomes" id="UP000298381"/>
    </source>
</evidence>
<dbReference type="PANTHER" id="PTHR30534">
    <property type="entry name" value="FLAGELLAR MOTOR SWITCH PROTEIN FLIG"/>
    <property type="match status" value="1"/>
</dbReference>
<evidence type="ECO:0000259" key="10">
    <source>
        <dbReference type="Pfam" id="PF01706"/>
    </source>
</evidence>
<evidence type="ECO:0000256" key="8">
    <source>
        <dbReference type="ARBA" id="ARBA00023136"/>
    </source>
</evidence>
<dbReference type="GO" id="GO:0009425">
    <property type="term" value="C:bacterial-type flagellum basal body"/>
    <property type="evidence" value="ECO:0007669"/>
    <property type="project" value="UniProtKB-SubCell"/>
</dbReference>
<evidence type="ECO:0000256" key="7">
    <source>
        <dbReference type="ARBA" id="ARBA00022779"/>
    </source>
</evidence>
<keyword evidence="5" id="KW-1003">Cell membrane</keyword>
<evidence type="ECO:0000256" key="4">
    <source>
        <dbReference type="ARBA" id="ARBA00021870"/>
    </source>
</evidence>
<dbReference type="InterPro" id="IPR000090">
    <property type="entry name" value="Flg_Motor_Flig"/>
</dbReference>
<reference evidence="13 14" key="1">
    <citation type="submission" date="2019-03" db="EMBL/GenBank/DDBJ databases">
        <title>Draft genome sequence data and analysis of a Fermenting Bacterium, Soehngenia longevitae strain 1933PT, isolated from petroleum reservoir in Azerbaijan.</title>
        <authorList>
            <person name="Grouzdev D.S."/>
            <person name="Bidzhieva S.K."/>
            <person name="Sokolova D.S."/>
            <person name="Tourova T.P."/>
            <person name="Poltaraus A.B."/>
            <person name="Nazina T.N."/>
        </authorList>
    </citation>
    <scope>NUCLEOTIDE SEQUENCE [LARGE SCALE GENOMIC DNA]</scope>
    <source>
        <strain evidence="13 14">1933P</strain>
    </source>
</reference>
<keyword evidence="8" id="KW-0472">Membrane</keyword>
<dbReference type="Pfam" id="PF01706">
    <property type="entry name" value="FliG_C"/>
    <property type="match status" value="1"/>
</dbReference>
<dbReference type="PIRSF" id="PIRSF003161">
    <property type="entry name" value="FliG"/>
    <property type="match status" value="1"/>
</dbReference>
<gene>
    <name evidence="13" type="primary">fliG</name>
    <name evidence="13" type="ORF">E4100_06545</name>
</gene>
<dbReference type="RefSeq" id="WP_135271233.1">
    <property type="nucleotide sequence ID" value="NZ_SRIB01000008.1"/>
</dbReference>
<keyword evidence="13" id="KW-0969">Cilium</keyword>
<dbReference type="Pfam" id="PF14842">
    <property type="entry name" value="FliG_N"/>
    <property type="match status" value="1"/>
</dbReference>
<dbReference type="Gene3D" id="1.10.220.30">
    <property type="match status" value="3"/>
</dbReference>
<dbReference type="GO" id="GO:0071973">
    <property type="term" value="P:bacterial-type flagellum-dependent cell motility"/>
    <property type="evidence" value="ECO:0007669"/>
    <property type="project" value="InterPro"/>
</dbReference>
<feature type="domain" description="Flagellar motor switch protein FliG N-terminal" evidence="12">
    <location>
        <begin position="7"/>
        <end position="102"/>
    </location>
</feature>
<accession>A0A4Z0D2Z5</accession>
<evidence type="ECO:0000256" key="1">
    <source>
        <dbReference type="ARBA" id="ARBA00004117"/>
    </source>
</evidence>
<evidence type="ECO:0000256" key="9">
    <source>
        <dbReference type="ARBA" id="ARBA00023143"/>
    </source>
</evidence>
<sequence length="335" mass="37473">MKNPRKGTTKAAIFLISLGPEISAQVLKLLPDNMIQQVTYEIANIDYVEPGEKDKVIDEFIDMATARKFVLDGGIDYAKNLLNKALGVQRAKEVIDVLYQYKQIEKPFSIARRADPQQLTNLLINEHPQTTALILCYMQPDKAATVLSQFPVDLQADIAQRVATINRTSPQVIKRIEKVMEDKFSGLIDNEQETIGGVKTLVEILNSVDRNTEKNIISSLEIEEPELAEQVKSSLFVFEDIVNLDKNSVQRILREVSNEDLALALKGASEKVTSVVFANISQRAAEMLKEDIQFMGPVRLSAVEEAQRKIVNIIRRLEEAGEVVIARGDQDGIII</sequence>
<dbReference type="InterPro" id="IPR011002">
    <property type="entry name" value="FliG_a-hlx"/>
</dbReference>
<dbReference type="GO" id="GO:0005886">
    <property type="term" value="C:plasma membrane"/>
    <property type="evidence" value="ECO:0007669"/>
    <property type="project" value="UniProtKB-SubCell"/>
</dbReference>
<dbReference type="AlphaFoldDB" id="A0A4Z0D2Z5"/>
<comment type="similarity">
    <text evidence="3">Belongs to the FliG family.</text>
</comment>
<keyword evidence="7" id="KW-0283">Flagellar rotation</keyword>
<dbReference type="NCBIfam" id="TIGR00207">
    <property type="entry name" value="fliG"/>
    <property type="match status" value="1"/>
</dbReference>
<dbReference type="GO" id="GO:0006935">
    <property type="term" value="P:chemotaxis"/>
    <property type="evidence" value="ECO:0007669"/>
    <property type="project" value="UniProtKB-KW"/>
</dbReference>
<comment type="subcellular location">
    <subcellularLocation>
        <location evidence="1">Bacterial flagellum basal body</location>
    </subcellularLocation>
    <subcellularLocation>
        <location evidence="2">Cell membrane</location>
        <topology evidence="2">Peripheral membrane protein</topology>
        <orientation evidence="2">Cytoplasmic side</orientation>
    </subcellularLocation>
</comment>